<dbReference type="CDD" id="cd06185">
    <property type="entry name" value="PDR_like"/>
    <property type="match status" value="1"/>
</dbReference>
<keyword evidence="6" id="KW-0411">Iron-sulfur</keyword>
<dbReference type="PRINTS" id="PR00409">
    <property type="entry name" value="PHDIOXRDTASE"/>
</dbReference>
<dbReference type="Gene3D" id="2.40.30.10">
    <property type="entry name" value="Translation factors"/>
    <property type="match status" value="1"/>
</dbReference>
<evidence type="ECO:0000256" key="3">
    <source>
        <dbReference type="ARBA" id="ARBA00022723"/>
    </source>
</evidence>
<evidence type="ECO:0000256" key="1">
    <source>
        <dbReference type="ARBA" id="ARBA00022630"/>
    </source>
</evidence>
<dbReference type="Pfam" id="PF00111">
    <property type="entry name" value="Fer2"/>
    <property type="match status" value="1"/>
</dbReference>
<dbReference type="SUPFAM" id="SSF52343">
    <property type="entry name" value="Ferredoxin reductase-like, C-terminal NADP-linked domain"/>
    <property type="match status" value="1"/>
</dbReference>
<dbReference type="PROSITE" id="PS51384">
    <property type="entry name" value="FAD_FR"/>
    <property type="match status" value="1"/>
</dbReference>
<accession>A0A7Y8CC60</accession>
<comment type="caution">
    <text evidence="9">The sequence shown here is derived from an EMBL/GenBank/DDBJ whole genome shotgun (WGS) entry which is preliminary data.</text>
</comment>
<evidence type="ECO:0000256" key="4">
    <source>
        <dbReference type="ARBA" id="ARBA00023002"/>
    </source>
</evidence>
<evidence type="ECO:0000256" key="2">
    <source>
        <dbReference type="ARBA" id="ARBA00022714"/>
    </source>
</evidence>
<dbReference type="SUPFAM" id="SSF63380">
    <property type="entry name" value="Riboflavin synthase domain-like"/>
    <property type="match status" value="1"/>
</dbReference>
<dbReference type="PROSITE" id="PS51085">
    <property type="entry name" value="2FE2S_FER_2"/>
    <property type="match status" value="1"/>
</dbReference>
<dbReference type="GO" id="GO:0046872">
    <property type="term" value="F:metal ion binding"/>
    <property type="evidence" value="ECO:0007669"/>
    <property type="project" value="UniProtKB-KW"/>
</dbReference>
<dbReference type="InterPro" id="IPR017927">
    <property type="entry name" value="FAD-bd_FR_type"/>
</dbReference>
<evidence type="ECO:0000313" key="10">
    <source>
        <dbReference type="Proteomes" id="UP000517547"/>
    </source>
</evidence>
<dbReference type="SUPFAM" id="SSF54292">
    <property type="entry name" value="2Fe-2S ferredoxin-like"/>
    <property type="match status" value="1"/>
</dbReference>
<dbReference type="PANTHER" id="PTHR47354:SF1">
    <property type="entry name" value="CARNITINE MONOOXYGENASE REDUCTASE SUBUNIT"/>
    <property type="match status" value="1"/>
</dbReference>
<proteinExistence type="predicted"/>
<evidence type="ECO:0000256" key="5">
    <source>
        <dbReference type="ARBA" id="ARBA00023004"/>
    </source>
</evidence>
<dbReference type="InterPro" id="IPR012675">
    <property type="entry name" value="Beta-grasp_dom_sf"/>
</dbReference>
<dbReference type="EMBL" id="JACAQE010000002">
    <property type="protein sequence ID" value="NWC13333.1"/>
    <property type="molecule type" value="Genomic_DNA"/>
</dbReference>
<dbReference type="InterPro" id="IPR001041">
    <property type="entry name" value="2Fe-2S_ferredoxin-type"/>
</dbReference>
<dbReference type="InterPro" id="IPR006058">
    <property type="entry name" value="2Fe2S_fd_BS"/>
</dbReference>
<dbReference type="GO" id="GO:0051537">
    <property type="term" value="F:2 iron, 2 sulfur cluster binding"/>
    <property type="evidence" value="ECO:0007669"/>
    <property type="project" value="UniProtKB-KW"/>
</dbReference>
<dbReference type="Proteomes" id="UP000517547">
    <property type="component" value="Unassembled WGS sequence"/>
</dbReference>
<dbReference type="InterPro" id="IPR039261">
    <property type="entry name" value="FNR_nucleotide-bd"/>
</dbReference>
<keyword evidence="4" id="KW-0560">Oxidoreductase</keyword>
<feature type="domain" description="FAD-binding FR-type" evidence="8">
    <location>
        <begin position="1"/>
        <end position="101"/>
    </location>
</feature>
<dbReference type="RefSeq" id="WP_017128599.1">
    <property type="nucleotide sequence ID" value="NZ_JACAQE010000002.1"/>
</dbReference>
<reference evidence="9 10" key="1">
    <citation type="submission" date="2020-04" db="EMBL/GenBank/DDBJ databases">
        <title>Molecular characterization of pseudomonads from Agaricus bisporus reveal novel blotch 2 pathogens in Western Europe.</title>
        <authorList>
            <person name="Taparia T."/>
            <person name="Krijger M."/>
            <person name="Haynes E."/>
            <person name="Elpinstone J.G."/>
            <person name="Noble R."/>
            <person name="Van Der Wolf J."/>
        </authorList>
    </citation>
    <scope>NUCLEOTIDE SEQUENCE [LARGE SCALE GENOMIC DNA]</scope>
    <source>
        <strain evidence="9 10">IPO3738</strain>
    </source>
</reference>
<protein>
    <submittedName>
        <fullName evidence="9">Oxidoreductase</fullName>
    </submittedName>
</protein>
<dbReference type="CDD" id="cd00207">
    <property type="entry name" value="fer2"/>
    <property type="match status" value="1"/>
</dbReference>
<name>A0A7Y8CC60_9PSED</name>
<dbReference type="Pfam" id="PF00175">
    <property type="entry name" value="NAD_binding_1"/>
    <property type="match status" value="1"/>
</dbReference>
<dbReference type="PROSITE" id="PS00197">
    <property type="entry name" value="2FE2S_FER_1"/>
    <property type="match status" value="1"/>
</dbReference>
<dbReference type="InterPro" id="IPR036010">
    <property type="entry name" value="2Fe-2S_ferredoxin-like_sf"/>
</dbReference>
<dbReference type="InterPro" id="IPR017938">
    <property type="entry name" value="Riboflavin_synthase-like_b-brl"/>
</dbReference>
<dbReference type="Gene3D" id="3.10.20.30">
    <property type="match status" value="1"/>
</dbReference>
<dbReference type="GO" id="GO:0016491">
    <property type="term" value="F:oxidoreductase activity"/>
    <property type="evidence" value="ECO:0007669"/>
    <property type="project" value="UniProtKB-KW"/>
</dbReference>
<evidence type="ECO:0000259" key="7">
    <source>
        <dbReference type="PROSITE" id="PS51085"/>
    </source>
</evidence>
<feature type="domain" description="2Fe-2S ferredoxin-type" evidence="7">
    <location>
        <begin position="232"/>
        <end position="317"/>
    </location>
</feature>
<dbReference type="AlphaFoldDB" id="A0A7Y8CC60"/>
<keyword evidence="3" id="KW-0479">Metal-binding</keyword>
<dbReference type="InterPro" id="IPR001433">
    <property type="entry name" value="OxRdtase_FAD/NAD-bd"/>
</dbReference>
<gene>
    <name evidence="9" type="ORF">HX845_06775</name>
</gene>
<keyword evidence="5" id="KW-0408">Iron</keyword>
<sequence length="317" mass="34644">MFEVIVVEKRQEAEGVCSFELRREDGQPLPDFTAGAHIDVCVSAGITRQYSLCNSPLERDRYLIGVLHEPMSRGGSRGMHEGIGVGDRLSISAPRNHFPLTAGARKSVLLGGGIGITPMLAMAFQLAHLEAEFELHYCVREPRRAAFLQQIAASAFARSVHLHFDSGERDQWLDVNQVLAAPRADTHLYVCGPKGFMDHVINTAYRLGWPTGQIHREYFAVPAVAHAVDQAFDVELAESGLVLQVPADKSVLEVLCASGIELPASCRQGVCGACMTAVIDGVPDHRDVFMSDKEHALNDQFTPCCSRSKTPRLVLAL</sequence>
<organism evidence="9 10">
    <name type="scientific">Pseudomonas gingeri</name>
    <dbReference type="NCBI Taxonomy" id="117681"/>
    <lineage>
        <taxon>Bacteria</taxon>
        <taxon>Pseudomonadati</taxon>
        <taxon>Pseudomonadota</taxon>
        <taxon>Gammaproteobacteria</taxon>
        <taxon>Pseudomonadales</taxon>
        <taxon>Pseudomonadaceae</taxon>
        <taxon>Pseudomonas</taxon>
    </lineage>
</organism>
<evidence type="ECO:0000259" key="8">
    <source>
        <dbReference type="PROSITE" id="PS51384"/>
    </source>
</evidence>
<dbReference type="InterPro" id="IPR050415">
    <property type="entry name" value="MRET"/>
</dbReference>
<evidence type="ECO:0000313" key="9">
    <source>
        <dbReference type="EMBL" id="NWC13333.1"/>
    </source>
</evidence>
<keyword evidence="1" id="KW-0285">Flavoprotein</keyword>
<keyword evidence="2" id="KW-0001">2Fe-2S</keyword>
<dbReference type="Gene3D" id="3.40.50.80">
    <property type="entry name" value="Nucleotide-binding domain of ferredoxin-NADP reductase (FNR) module"/>
    <property type="match status" value="1"/>
</dbReference>
<evidence type="ECO:0000256" key="6">
    <source>
        <dbReference type="ARBA" id="ARBA00023014"/>
    </source>
</evidence>
<dbReference type="PANTHER" id="PTHR47354">
    <property type="entry name" value="NADH OXIDOREDUCTASE HCR"/>
    <property type="match status" value="1"/>
</dbReference>